<feature type="region of interest" description="Disordered" evidence="1">
    <location>
        <begin position="64"/>
        <end position="123"/>
    </location>
</feature>
<proteinExistence type="predicted"/>
<dbReference type="Ensembl" id="ENSXCOT00000021179.1">
    <property type="protein sequence ID" value="ENSXCOP00000020922.1"/>
    <property type="gene ID" value="ENSXCOG00000015663.1"/>
</dbReference>
<accession>A0A3B5MBF3</accession>
<sequence length="169" mass="18932">MAKRRAEETVLLDSPSKRRYFPPIYSVDMQLESMASVGDLSSPSLLAILGSRCRKRPLYFDNEEGYSGPAISPPDSGKHAKDVLKTPSSESFPGGRRSCALSRNKRPREDSVGSDTVNTADEDGTYNSFQYWRVPLPELDLSLLDEFSDHYPKKDKFKENDTTADAMET</sequence>
<dbReference type="Proteomes" id="UP000261380">
    <property type="component" value="Unplaced"/>
</dbReference>
<protein>
    <submittedName>
        <fullName evidence="2">Uncharacterized protein</fullName>
    </submittedName>
</protein>
<reference evidence="2" key="2">
    <citation type="submission" date="2025-09" db="UniProtKB">
        <authorList>
            <consortium name="Ensembl"/>
        </authorList>
    </citation>
    <scope>IDENTIFICATION</scope>
</reference>
<evidence type="ECO:0000256" key="1">
    <source>
        <dbReference type="SAM" id="MobiDB-lite"/>
    </source>
</evidence>
<dbReference type="AlphaFoldDB" id="A0A3B5MBF3"/>
<evidence type="ECO:0000313" key="2">
    <source>
        <dbReference type="Ensembl" id="ENSXCOP00000020922.1"/>
    </source>
</evidence>
<dbReference type="GeneTree" id="ENSGT00530000067091"/>
<evidence type="ECO:0000313" key="3">
    <source>
        <dbReference type="Proteomes" id="UP000261380"/>
    </source>
</evidence>
<keyword evidence="3" id="KW-1185">Reference proteome</keyword>
<feature type="compositionally biased region" description="Polar residues" evidence="1">
    <location>
        <begin position="113"/>
        <end position="123"/>
    </location>
</feature>
<reference evidence="2" key="1">
    <citation type="submission" date="2025-08" db="UniProtKB">
        <authorList>
            <consortium name="Ensembl"/>
        </authorList>
    </citation>
    <scope>IDENTIFICATION</scope>
</reference>
<organism evidence="2 3">
    <name type="scientific">Xiphophorus couchianus</name>
    <name type="common">Monterrey platyfish</name>
    <dbReference type="NCBI Taxonomy" id="32473"/>
    <lineage>
        <taxon>Eukaryota</taxon>
        <taxon>Metazoa</taxon>
        <taxon>Chordata</taxon>
        <taxon>Craniata</taxon>
        <taxon>Vertebrata</taxon>
        <taxon>Euteleostomi</taxon>
        <taxon>Actinopterygii</taxon>
        <taxon>Neopterygii</taxon>
        <taxon>Teleostei</taxon>
        <taxon>Neoteleostei</taxon>
        <taxon>Acanthomorphata</taxon>
        <taxon>Ovalentaria</taxon>
        <taxon>Atherinomorphae</taxon>
        <taxon>Cyprinodontiformes</taxon>
        <taxon>Poeciliidae</taxon>
        <taxon>Poeciliinae</taxon>
        <taxon>Xiphophorus</taxon>
    </lineage>
</organism>
<name>A0A3B5MBF3_9TELE</name>